<dbReference type="InterPro" id="IPR027417">
    <property type="entry name" value="P-loop_NTPase"/>
</dbReference>
<keyword evidence="1" id="KW-0547">Nucleotide-binding</keyword>
<feature type="domain" description="CobW C-terminal" evidence="7">
    <location>
        <begin position="298"/>
        <end position="390"/>
    </location>
</feature>
<dbReference type="PANTHER" id="PTHR13748:SF62">
    <property type="entry name" value="COBW DOMAIN-CONTAINING PROTEIN"/>
    <property type="match status" value="1"/>
</dbReference>
<dbReference type="Pfam" id="PF02492">
    <property type="entry name" value="cobW"/>
    <property type="match status" value="1"/>
</dbReference>
<evidence type="ECO:0000256" key="3">
    <source>
        <dbReference type="ARBA" id="ARBA00023186"/>
    </source>
</evidence>
<keyword evidence="3" id="KW-0143">Chaperone</keyword>
<dbReference type="Gene3D" id="3.40.50.300">
    <property type="entry name" value="P-loop containing nucleotide triphosphate hydrolases"/>
    <property type="match status" value="1"/>
</dbReference>
<evidence type="ECO:0000256" key="5">
    <source>
        <dbReference type="ARBA" id="ARBA00045658"/>
    </source>
</evidence>
<sequence>MRRRAGRGSPWAMCSSKWRAGVRPAAPRRPDGRRPARPGMETLRMNDRSTARVVRKDTIPVTLLTGFLGAGKTTLLNRLLADARFRDTALVINEFGLVPVDHDLVVAGREQPMVTTSGCVCCVAGSDVRESLDELLRLRRAGAPAFSRVIMETTGLADPAPLISSLVPGGAPAFALRDHAVARAFHLANVVTVVDVSRIEAVLGAHPEALRQIAFADQIVLSGIPGADPSGALGAVERINPRARVIDGGVEGFDGAGLLGTGDYSTFGKSAEIAGWLAAEERHAHAPGFGDLNRHGDVVAVPLTRDAPMPEAAPRRFLARLMPTPRLLRVKGVVARACPDPSALVHGVGHDLHPIRWPGERAAESRDTRLVVIGVALDEAAIRSAWDAATEAGARALPAALAGTARLAGRLPFGGEGRR</sequence>
<evidence type="ECO:0000256" key="4">
    <source>
        <dbReference type="ARBA" id="ARBA00034320"/>
    </source>
</evidence>
<name>A0A501WDT1_9RHOB</name>
<dbReference type="SUPFAM" id="SSF52540">
    <property type="entry name" value="P-loop containing nucleoside triphosphate hydrolases"/>
    <property type="match status" value="1"/>
</dbReference>
<keyword evidence="9" id="KW-1185">Reference proteome</keyword>
<dbReference type="GO" id="GO:0000166">
    <property type="term" value="F:nucleotide binding"/>
    <property type="evidence" value="ECO:0007669"/>
    <property type="project" value="UniProtKB-KW"/>
</dbReference>
<comment type="catalytic activity">
    <reaction evidence="6">
        <text>GTP + H2O = GDP + phosphate + H(+)</text>
        <dbReference type="Rhea" id="RHEA:19669"/>
        <dbReference type="ChEBI" id="CHEBI:15377"/>
        <dbReference type="ChEBI" id="CHEBI:15378"/>
        <dbReference type="ChEBI" id="CHEBI:37565"/>
        <dbReference type="ChEBI" id="CHEBI:43474"/>
        <dbReference type="ChEBI" id="CHEBI:58189"/>
    </reaction>
    <physiologicalReaction direction="left-to-right" evidence="6">
        <dbReference type="Rhea" id="RHEA:19670"/>
    </physiologicalReaction>
</comment>
<comment type="caution">
    <text evidence="8">The sequence shown here is derived from an EMBL/GenBank/DDBJ whole genome shotgun (WGS) entry which is preliminary data.</text>
</comment>
<dbReference type="OrthoDB" id="9808822at2"/>
<evidence type="ECO:0000256" key="2">
    <source>
        <dbReference type="ARBA" id="ARBA00022801"/>
    </source>
</evidence>
<organism evidence="8 9">
    <name type="scientific">Amaricoccus solimangrovi</name>
    <dbReference type="NCBI Taxonomy" id="2589815"/>
    <lineage>
        <taxon>Bacteria</taxon>
        <taxon>Pseudomonadati</taxon>
        <taxon>Pseudomonadota</taxon>
        <taxon>Alphaproteobacteria</taxon>
        <taxon>Rhodobacterales</taxon>
        <taxon>Paracoccaceae</taxon>
        <taxon>Amaricoccus</taxon>
    </lineage>
</organism>
<dbReference type="EMBL" id="VFRP01000036">
    <property type="protein sequence ID" value="TPE46992.1"/>
    <property type="molecule type" value="Genomic_DNA"/>
</dbReference>
<keyword evidence="2" id="KW-0378">Hydrolase</keyword>
<evidence type="ECO:0000313" key="9">
    <source>
        <dbReference type="Proteomes" id="UP000319255"/>
    </source>
</evidence>
<dbReference type="InterPro" id="IPR036627">
    <property type="entry name" value="CobW-likC_sf"/>
</dbReference>
<evidence type="ECO:0000259" key="7">
    <source>
        <dbReference type="SMART" id="SM00833"/>
    </source>
</evidence>
<dbReference type="Pfam" id="PF07683">
    <property type="entry name" value="CobW_C"/>
    <property type="match status" value="1"/>
</dbReference>
<dbReference type="InterPro" id="IPR051316">
    <property type="entry name" value="Zinc-reg_GTPase_activator"/>
</dbReference>
<dbReference type="GO" id="GO:0005737">
    <property type="term" value="C:cytoplasm"/>
    <property type="evidence" value="ECO:0007669"/>
    <property type="project" value="TreeGrafter"/>
</dbReference>
<dbReference type="CDD" id="cd03112">
    <property type="entry name" value="CobW-like"/>
    <property type="match status" value="1"/>
</dbReference>
<evidence type="ECO:0000313" key="8">
    <source>
        <dbReference type="EMBL" id="TPE46992.1"/>
    </source>
</evidence>
<dbReference type="AlphaFoldDB" id="A0A501WDT1"/>
<evidence type="ECO:0000256" key="6">
    <source>
        <dbReference type="ARBA" id="ARBA00049117"/>
    </source>
</evidence>
<dbReference type="SMART" id="SM00833">
    <property type="entry name" value="CobW_C"/>
    <property type="match status" value="1"/>
</dbReference>
<accession>A0A501WDT1</accession>
<dbReference type="GO" id="GO:0016787">
    <property type="term" value="F:hydrolase activity"/>
    <property type="evidence" value="ECO:0007669"/>
    <property type="project" value="UniProtKB-KW"/>
</dbReference>
<dbReference type="SUPFAM" id="SSF90002">
    <property type="entry name" value="Hypothetical protein YjiA, C-terminal domain"/>
    <property type="match status" value="1"/>
</dbReference>
<dbReference type="Gene3D" id="3.30.1220.10">
    <property type="entry name" value="CobW-like, C-terminal domain"/>
    <property type="match status" value="1"/>
</dbReference>
<gene>
    <name evidence="8" type="ORF">FJM51_20860</name>
</gene>
<reference evidence="8 9" key="1">
    <citation type="submission" date="2019-06" db="EMBL/GenBank/DDBJ databases">
        <title>A novel bacterium of genus Amaricoccus, isolated from marine sediment.</title>
        <authorList>
            <person name="Huang H."/>
            <person name="Mo K."/>
            <person name="Hu Y."/>
        </authorList>
    </citation>
    <scope>NUCLEOTIDE SEQUENCE [LARGE SCALE GENOMIC DNA]</scope>
    <source>
        <strain evidence="8 9">HB172011</strain>
    </source>
</reference>
<comment type="function">
    <text evidence="5">Zinc chaperone that directly transfers zinc cofactor to target proteins, thereby activating them. Zinc is transferred from the CXCC motif in the GTPase domain to the zinc binding site in target proteins in a process requiring GTP hydrolysis.</text>
</comment>
<proteinExistence type="inferred from homology"/>
<dbReference type="InterPro" id="IPR003495">
    <property type="entry name" value="CobW/HypB/UreG_nucleotide-bd"/>
</dbReference>
<comment type="similarity">
    <text evidence="4">Belongs to the SIMIBI class G3E GTPase family. ZNG1 subfamily.</text>
</comment>
<dbReference type="InterPro" id="IPR011629">
    <property type="entry name" value="CobW-like_C"/>
</dbReference>
<evidence type="ECO:0000256" key="1">
    <source>
        <dbReference type="ARBA" id="ARBA00022741"/>
    </source>
</evidence>
<dbReference type="PANTHER" id="PTHR13748">
    <property type="entry name" value="COBW-RELATED"/>
    <property type="match status" value="1"/>
</dbReference>
<dbReference type="Proteomes" id="UP000319255">
    <property type="component" value="Unassembled WGS sequence"/>
</dbReference>
<protein>
    <submittedName>
        <fullName evidence="8">GTP-binding protein</fullName>
    </submittedName>
</protein>